<dbReference type="GO" id="GO:0016614">
    <property type="term" value="F:oxidoreductase activity, acting on CH-OH group of donors"/>
    <property type="evidence" value="ECO:0007669"/>
    <property type="project" value="InterPro"/>
</dbReference>
<evidence type="ECO:0000259" key="9">
    <source>
        <dbReference type="PROSITE" id="PS00624"/>
    </source>
</evidence>
<dbReference type="InterPro" id="IPR012132">
    <property type="entry name" value="GMC_OxRdtase"/>
</dbReference>
<evidence type="ECO:0000256" key="2">
    <source>
        <dbReference type="ARBA" id="ARBA00010790"/>
    </source>
</evidence>
<evidence type="ECO:0000313" key="11">
    <source>
        <dbReference type="Proteomes" id="UP000254869"/>
    </source>
</evidence>
<protein>
    <submittedName>
        <fullName evidence="10">Choline dehydrogenase</fullName>
    </submittedName>
</protein>
<evidence type="ECO:0000256" key="3">
    <source>
        <dbReference type="ARBA" id="ARBA00022630"/>
    </source>
</evidence>
<dbReference type="PANTHER" id="PTHR11552">
    <property type="entry name" value="GLUCOSE-METHANOL-CHOLINE GMC OXIDOREDUCTASE"/>
    <property type="match status" value="1"/>
</dbReference>
<evidence type="ECO:0000256" key="7">
    <source>
        <dbReference type="RuleBase" id="RU003968"/>
    </source>
</evidence>
<dbReference type="Pfam" id="PF05199">
    <property type="entry name" value="GMC_oxred_C"/>
    <property type="match status" value="1"/>
</dbReference>
<feature type="active site" description="Proton donor" evidence="5">
    <location>
        <position position="448"/>
    </location>
</feature>
<feature type="domain" description="Glucose-methanol-choline oxidoreductase N-terminal" evidence="9">
    <location>
        <begin position="238"/>
        <end position="252"/>
    </location>
</feature>
<dbReference type="AlphaFoldDB" id="A0A370I955"/>
<dbReference type="InterPro" id="IPR000172">
    <property type="entry name" value="GMC_OxRdtase_N"/>
</dbReference>
<comment type="cofactor">
    <cofactor evidence="1 6">
        <name>FAD</name>
        <dbReference type="ChEBI" id="CHEBI:57692"/>
    </cofactor>
</comment>
<dbReference type="STRING" id="1210086.GCA_001613105_07362"/>
<evidence type="ECO:0000256" key="5">
    <source>
        <dbReference type="PIRSR" id="PIRSR000137-1"/>
    </source>
</evidence>
<dbReference type="Gene3D" id="3.30.560.10">
    <property type="entry name" value="Glucose Oxidase, domain 3"/>
    <property type="match status" value="1"/>
</dbReference>
<dbReference type="Gene3D" id="3.50.50.60">
    <property type="entry name" value="FAD/NAD(P)-binding domain"/>
    <property type="match status" value="1"/>
</dbReference>
<evidence type="ECO:0000256" key="6">
    <source>
        <dbReference type="PIRSR" id="PIRSR000137-2"/>
    </source>
</evidence>
<dbReference type="EMBL" id="QQBC01000003">
    <property type="protein sequence ID" value="RDI67249.1"/>
    <property type="molecule type" value="Genomic_DNA"/>
</dbReference>
<dbReference type="PROSITE" id="PS00623">
    <property type="entry name" value="GMC_OXRED_1"/>
    <property type="match status" value="1"/>
</dbReference>
<dbReference type="Proteomes" id="UP000254869">
    <property type="component" value="Unassembled WGS sequence"/>
</dbReference>
<dbReference type="InterPro" id="IPR036188">
    <property type="entry name" value="FAD/NAD-bd_sf"/>
</dbReference>
<comment type="caution">
    <text evidence="10">The sequence shown here is derived from an EMBL/GenBank/DDBJ whole genome shotgun (WGS) entry which is preliminary data.</text>
</comment>
<accession>A0A370I955</accession>
<feature type="active site" description="Proton acceptor" evidence="5">
    <location>
        <position position="490"/>
    </location>
</feature>
<evidence type="ECO:0000256" key="1">
    <source>
        <dbReference type="ARBA" id="ARBA00001974"/>
    </source>
</evidence>
<evidence type="ECO:0000256" key="4">
    <source>
        <dbReference type="ARBA" id="ARBA00022827"/>
    </source>
</evidence>
<dbReference type="GO" id="GO:0050660">
    <property type="term" value="F:flavin adenine dinucleotide binding"/>
    <property type="evidence" value="ECO:0007669"/>
    <property type="project" value="InterPro"/>
</dbReference>
<evidence type="ECO:0000313" key="10">
    <source>
        <dbReference type="EMBL" id="RDI67249.1"/>
    </source>
</evidence>
<keyword evidence="3 7" id="KW-0285">Flavoprotein</keyword>
<gene>
    <name evidence="10" type="ORF">DFR76_103320</name>
</gene>
<comment type="similarity">
    <text evidence="2 7">Belongs to the GMC oxidoreductase family.</text>
</comment>
<sequence>MISTDYLIVGAGSAGCVLADRLSAADDAKVLLLEAGRADARDIPEVQVPMLFPRMFGSDIDWGFETVPQSGLGGRTVPFPRGKGLGGSSLINAQLWTRGHRADYDGWAEAGCDGWDYDSVRPYFDRAEAERIRLTGIRYPSPVTPDFVTACAALGYPEAADQPDGYTFATATHHEGLRWSSAAAYLDPARRRTNLTVLTEHTVRRILFDGTRAIGVEVETARGVERILADREVILAAGSVGSPQLLMVSGVGPVEHLARHGIPVVADLPAVGQGMSDHLLVPLAFAGSAFSSPGVGAESADIARYLDDRTGPLDSIVSEALVFVRTRPELAAPDIEIVLLLLPYGEHETTAEHGLALGVLLLRPESRGSITLRSADPRDAPRIDPGFLSDAADADLRTTIAGVRKAQEIVGEPVFGKWCDEPLTPGALSDDDGELTGYIRRTGLSLFHPVGTCRMGADAESVVDTRCRVRGVSGLRVIDASALPSLVRGHTHAPVTMFAERACDLLLG</sequence>
<dbReference type="PANTHER" id="PTHR11552:SF147">
    <property type="entry name" value="CHOLINE DEHYDROGENASE, MITOCHONDRIAL"/>
    <property type="match status" value="1"/>
</dbReference>
<reference evidence="10 11" key="1">
    <citation type="submission" date="2018-07" db="EMBL/GenBank/DDBJ databases">
        <title>Genomic Encyclopedia of Type Strains, Phase IV (KMG-IV): sequencing the most valuable type-strain genomes for metagenomic binning, comparative biology and taxonomic classification.</title>
        <authorList>
            <person name="Goeker M."/>
        </authorList>
    </citation>
    <scope>NUCLEOTIDE SEQUENCE [LARGE SCALE GENOMIC DNA]</scope>
    <source>
        <strain evidence="10 11">DSM 44290</strain>
    </source>
</reference>
<dbReference type="Pfam" id="PF00732">
    <property type="entry name" value="GMC_oxred_N"/>
    <property type="match status" value="1"/>
</dbReference>
<dbReference type="RefSeq" id="WP_068007830.1">
    <property type="nucleotide sequence ID" value="NZ_QQBC01000003.1"/>
</dbReference>
<organism evidence="10 11">
    <name type="scientific">Nocardia pseudobrasiliensis</name>
    <dbReference type="NCBI Taxonomy" id="45979"/>
    <lineage>
        <taxon>Bacteria</taxon>
        <taxon>Bacillati</taxon>
        <taxon>Actinomycetota</taxon>
        <taxon>Actinomycetes</taxon>
        <taxon>Mycobacteriales</taxon>
        <taxon>Nocardiaceae</taxon>
        <taxon>Nocardia</taxon>
    </lineage>
</organism>
<dbReference type="PIRSF" id="PIRSF000137">
    <property type="entry name" value="Alcohol_oxidase"/>
    <property type="match status" value="1"/>
</dbReference>
<name>A0A370I955_9NOCA</name>
<proteinExistence type="inferred from homology"/>
<feature type="binding site" evidence="6">
    <location>
        <position position="203"/>
    </location>
    <ligand>
        <name>FAD</name>
        <dbReference type="ChEBI" id="CHEBI:57692"/>
    </ligand>
</feature>
<evidence type="ECO:0000259" key="8">
    <source>
        <dbReference type="PROSITE" id="PS00623"/>
    </source>
</evidence>
<keyword evidence="11" id="KW-1185">Reference proteome</keyword>
<keyword evidence="4 6" id="KW-0274">FAD</keyword>
<feature type="domain" description="Glucose-methanol-choline oxidoreductase N-terminal" evidence="8">
    <location>
        <begin position="82"/>
        <end position="105"/>
    </location>
</feature>
<dbReference type="SUPFAM" id="SSF51905">
    <property type="entry name" value="FAD/NAD(P)-binding domain"/>
    <property type="match status" value="1"/>
</dbReference>
<dbReference type="PROSITE" id="PS00624">
    <property type="entry name" value="GMC_OXRED_2"/>
    <property type="match status" value="1"/>
</dbReference>
<dbReference type="SUPFAM" id="SSF54373">
    <property type="entry name" value="FAD-linked reductases, C-terminal domain"/>
    <property type="match status" value="1"/>
</dbReference>
<dbReference type="InterPro" id="IPR007867">
    <property type="entry name" value="GMC_OxRtase_C"/>
</dbReference>